<protein>
    <submittedName>
        <fullName evidence="6">Cysteine dioxygenase</fullName>
    </submittedName>
</protein>
<dbReference type="SUPFAM" id="SSF51182">
    <property type="entry name" value="RmlC-like cupins"/>
    <property type="match status" value="1"/>
</dbReference>
<reference evidence="6" key="1">
    <citation type="submission" date="2023-07" db="EMBL/GenBank/DDBJ databases">
        <authorList>
            <person name="Kim M.K."/>
        </authorList>
    </citation>
    <scope>NUCLEOTIDE SEQUENCE</scope>
    <source>
        <strain evidence="6">CA1-15</strain>
    </source>
</reference>
<keyword evidence="5" id="KW-0408">Iron</keyword>
<keyword evidence="7" id="KW-1185">Reference proteome</keyword>
<evidence type="ECO:0000313" key="7">
    <source>
        <dbReference type="Proteomes" id="UP001176468"/>
    </source>
</evidence>
<evidence type="ECO:0000256" key="2">
    <source>
        <dbReference type="ARBA" id="ARBA00022723"/>
    </source>
</evidence>
<comment type="similarity">
    <text evidence="1">Belongs to the cysteine dioxygenase family.</text>
</comment>
<dbReference type="EMBL" id="JAUQSZ010000003">
    <property type="protein sequence ID" value="MDO7842050.1"/>
    <property type="molecule type" value="Genomic_DNA"/>
</dbReference>
<evidence type="ECO:0000256" key="4">
    <source>
        <dbReference type="ARBA" id="ARBA00023002"/>
    </source>
</evidence>
<name>A0ABT8ZWV4_9SPHN</name>
<dbReference type="InterPro" id="IPR014710">
    <property type="entry name" value="RmlC-like_jellyroll"/>
</dbReference>
<sequence length="210" mass="22962">MNAVTAIVAEPDAAREADTAPLRGFVTSFAELLSATRHEHEILATGSALLARLIARDDWLPDAYVQPSAERYQQYLLHCDSRERFSVVSFVWGPGQSTPVHDHRVWGLVGVLRGAERVQRYQRTPDGALAPHGQEVVLEAGRVDVVSPKIGDIHRVSNGREDGPSVSIHVYGGNIGAVERATFAEDGSPKRFISGYANAAIPNIWDRSTR</sequence>
<accession>A0ABT8ZWV4</accession>
<dbReference type="InterPro" id="IPR011051">
    <property type="entry name" value="RmlC_Cupin_sf"/>
</dbReference>
<dbReference type="Gene3D" id="1.20.5.440">
    <property type="entry name" value="ATP synthase delta/epsilon subunit, C-terminal domain"/>
    <property type="match status" value="1"/>
</dbReference>
<comment type="caution">
    <text evidence="6">The sequence shown here is derived from an EMBL/GenBank/DDBJ whole genome shotgun (WGS) entry which is preliminary data.</text>
</comment>
<gene>
    <name evidence="6" type="ORF">Q5H94_06920</name>
</gene>
<dbReference type="Pfam" id="PF05995">
    <property type="entry name" value="CDO_I"/>
    <property type="match status" value="1"/>
</dbReference>
<dbReference type="CDD" id="cd10548">
    <property type="entry name" value="cupin_CDO"/>
    <property type="match status" value="1"/>
</dbReference>
<evidence type="ECO:0000256" key="5">
    <source>
        <dbReference type="ARBA" id="ARBA00023004"/>
    </source>
</evidence>
<evidence type="ECO:0000256" key="1">
    <source>
        <dbReference type="ARBA" id="ARBA00006622"/>
    </source>
</evidence>
<dbReference type="Proteomes" id="UP001176468">
    <property type="component" value="Unassembled WGS sequence"/>
</dbReference>
<dbReference type="Gene3D" id="2.60.120.10">
    <property type="entry name" value="Jelly Rolls"/>
    <property type="match status" value="1"/>
</dbReference>
<keyword evidence="4" id="KW-0560">Oxidoreductase</keyword>
<organism evidence="6 7">
    <name type="scientific">Sphingomonas immobilis</name>
    <dbReference type="NCBI Taxonomy" id="3063997"/>
    <lineage>
        <taxon>Bacteria</taxon>
        <taxon>Pseudomonadati</taxon>
        <taxon>Pseudomonadota</taxon>
        <taxon>Alphaproteobacteria</taxon>
        <taxon>Sphingomonadales</taxon>
        <taxon>Sphingomonadaceae</taxon>
        <taxon>Sphingomonas</taxon>
    </lineage>
</organism>
<proteinExistence type="inferred from homology"/>
<dbReference type="PANTHER" id="PTHR12918">
    <property type="entry name" value="CYSTEINE DIOXYGENASE"/>
    <property type="match status" value="1"/>
</dbReference>
<evidence type="ECO:0000313" key="6">
    <source>
        <dbReference type="EMBL" id="MDO7842050.1"/>
    </source>
</evidence>
<dbReference type="InterPro" id="IPR010300">
    <property type="entry name" value="CDO_1"/>
</dbReference>
<keyword evidence="2" id="KW-0479">Metal-binding</keyword>
<keyword evidence="3 6" id="KW-0223">Dioxygenase</keyword>
<evidence type="ECO:0000256" key="3">
    <source>
        <dbReference type="ARBA" id="ARBA00022964"/>
    </source>
</evidence>
<dbReference type="GO" id="GO:0051213">
    <property type="term" value="F:dioxygenase activity"/>
    <property type="evidence" value="ECO:0007669"/>
    <property type="project" value="UniProtKB-KW"/>
</dbReference>
<dbReference type="RefSeq" id="WP_304560499.1">
    <property type="nucleotide sequence ID" value="NZ_JAUQSZ010000003.1"/>
</dbReference>
<dbReference type="PANTHER" id="PTHR12918:SF1">
    <property type="entry name" value="CYSTEINE DIOXYGENASE TYPE 1"/>
    <property type="match status" value="1"/>
</dbReference>